<dbReference type="EMBL" id="JAHRIN010008436">
    <property type="protein sequence ID" value="MEQ2193356.1"/>
    <property type="molecule type" value="Genomic_DNA"/>
</dbReference>
<sequence length="153" mass="17212">MSHLRNKEREEAQQSFNPLPPTLHAPTHPTHKKKSNHTVLYSCTSPHKAPYSSRRPIAIPQLPPARNLTVRNLSARRLKPEECYCSGHSCTSTGPASAATVCEEGEGVRRVVMRRKKGGRNRRCEKGYFYVFPALCCLMTKQQIVDSKLTHSS</sequence>
<gene>
    <name evidence="2" type="ORF">XENOCAPTIV_015681</name>
</gene>
<evidence type="ECO:0000256" key="1">
    <source>
        <dbReference type="SAM" id="MobiDB-lite"/>
    </source>
</evidence>
<evidence type="ECO:0000313" key="3">
    <source>
        <dbReference type="Proteomes" id="UP001434883"/>
    </source>
</evidence>
<reference evidence="2 3" key="1">
    <citation type="submission" date="2021-06" db="EMBL/GenBank/DDBJ databases">
        <authorList>
            <person name="Palmer J.M."/>
        </authorList>
    </citation>
    <scope>NUCLEOTIDE SEQUENCE [LARGE SCALE GENOMIC DNA]</scope>
    <source>
        <strain evidence="2 3">XC_2019</strain>
        <tissue evidence="2">Muscle</tissue>
    </source>
</reference>
<feature type="compositionally biased region" description="Basic and acidic residues" evidence="1">
    <location>
        <begin position="1"/>
        <end position="12"/>
    </location>
</feature>
<keyword evidence="3" id="KW-1185">Reference proteome</keyword>
<accession>A0ABV0QD39</accession>
<protein>
    <submittedName>
        <fullName evidence="2">Uncharacterized protein</fullName>
    </submittedName>
</protein>
<name>A0ABV0QD39_9TELE</name>
<comment type="caution">
    <text evidence="2">The sequence shown here is derived from an EMBL/GenBank/DDBJ whole genome shotgun (WGS) entry which is preliminary data.</text>
</comment>
<dbReference type="Proteomes" id="UP001434883">
    <property type="component" value="Unassembled WGS sequence"/>
</dbReference>
<evidence type="ECO:0000313" key="2">
    <source>
        <dbReference type="EMBL" id="MEQ2193356.1"/>
    </source>
</evidence>
<proteinExistence type="predicted"/>
<feature type="region of interest" description="Disordered" evidence="1">
    <location>
        <begin position="1"/>
        <end position="37"/>
    </location>
</feature>
<organism evidence="2 3">
    <name type="scientific">Xenoophorus captivus</name>
    <dbReference type="NCBI Taxonomy" id="1517983"/>
    <lineage>
        <taxon>Eukaryota</taxon>
        <taxon>Metazoa</taxon>
        <taxon>Chordata</taxon>
        <taxon>Craniata</taxon>
        <taxon>Vertebrata</taxon>
        <taxon>Euteleostomi</taxon>
        <taxon>Actinopterygii</taxon>
        <taxon>Neopterygii</taxon>
        <taxon>Teleostei</taxon>
        <taxon>Neoteleostei</taxon>
        <taxon>Acanthomorphata</taxon>
        <taxon>Ovalentaria</taxon>
        <taxon>Atherinomorphae</taxon>
        <taxon>Cyprinodontiformes</taxon>
        <taxon>Goodeidae</taxon>
        <taxon>Xenoophorus</taxon>
    </lineage>
</organism>